<dbReference type="EMBL" id="VSRR010153926">
    <property type="protein sequence ID" value="MPD06971.1"/>
    <property type="molecule type" value="Genomic_DNA"/>
</dbReference>
<organism evidence="2 3">
    <name type="scientific">Portunus trituberculatus</name>
    <name type="common">Swimming crab</name>
    <name type="synonym">Neptunus trituberculatus</name>
    <dbReference type="NCBI Taxonomy" id="210409"/>
    <lineage>
        <taxon>Eukaryota</taxon>
        <taxon>Metazoa</taxon>
        <taxon>Ecdysozoa</taxon>
        <taxon>Arthropoda</taxon>
        <taxon>Crustacea</taxon>
        <taxon>Multicrustacea</taxon>
        <taxon>Malacostraca</taxon>
        <taxon>Eumalacostraca</taxon>
        <taxon>Eucarida</taxon>
        <taxon>Decapoda</taxon>
        <taxon>Pleocyemata</taxon>
        <taxon>Brachyura</taxon>
        <taxon>Eubrachyura</taxon>
        <taxon>Portunoidea</taxon>
        <taxon>Portunidae</taxon>
        <taxon>Portuninae</taxon>
        <taxon>Portunus</taxon>
    </lineage>
</organism>
<keyword evidence="1" id="KW-1133">Transmembrane helix</keyword>
<comment type="caution">
    <text evidence="2">The sequence shown here is derived from an EMBL/GenBank/DDBJ whole genome shotgun (WGS) entry which is preliminary data.</text>
</comment>
<evidence type="ECO:0000313" key="3">
    <source>
        <dbReference type="Proteomes" id="UP000324222"/>
    </source>
</evidence>
<gene>
    <name evidence="2" type="ORF">E2C01_102810</name>
</gene>
<feature type="transmembrane region" description="Helical" evidence="1">
    <location>
        <begin position="132"/>
        <end position="157"/>
    </location>
</feature>
<dbReference type="AlphaFoldDB" id="A0A5B7KDI9"/>
<dbReference type="OrthoDB" id="6377471at2759"/>
<reference evidence="2 3" key="1">
    <citation type="submission" date="2019-05" db="EMBL/GenBank/DDBJ databases">
        <title>Another draft genome of Portunus trituberculatus and its Hox gene families provides insights of decapod evolution.</title>
        <authorList>
            <person name="Jeong J.-H."/>
            <person name="Song I."/>
            <person name="Kim S."/>
            <person name="Choi T."/>
            <person name="Kim D."/>
            <person name="Ryu S."/>
            <person name="Kim W."/>
        </authorList>
    </citation>
    <scope>NUCLEOTIDE SEQUENCE [LARGE SCALE GENOMIC DNA]</scope>
    <source>
        <tissue evidence="2">Muscle</tissue>
    </source>
</reference>
<keyword evidence="3" id="KW-1185">Reference proteome</keyword>
<keyword evidence="1" id="KW-0472">Membrane</keyword>
<proteinExistence type="predicted"/>
<dbReference type="Proteomes" id="UP000324222">
    <property type="component" value="Unassembled WGS sequence"/>
</dbReference>
<sequence>MRASKTVFIVYSKAYVYERLNLEVLIAQHFTNKGGFTPLYVARENIVPGYCGWPLSPNTPFKSNLDHCILAFHGAGLIEKWTKEILERTQFDSRQRMNTVTDAEDTYSEDQDVEIHQVTTKALTLIHMQSPLFLFVAGAFLSFGVFIGESCFALSSWPNLKRFNRPSSREFILI</sequence>
<evidence type="ECO:0000256" key="1">
    <source>
        <dbReference type="SAM" id="Phobius"/>
    </source>
</evidence>
<evidence type="ECO:0000313" key="2">
    <source>
        <dbReference type="EMBL" id="MPD06971.1"/>
    </source>
</evidence>
<accession>A0A5B7KDI9</accession>
<name>A0A5B7KDI9_PORTR</name>
<keyword evidence="1" id="KW-0812">Transmembrane</keyword>
<protein>
    <submittedName>
        <fullName evidence="2">Uncharacterized protein</fullName>
    </submittedName>
</protein>